<evidence type="ECO:0000313" key="4">
    <source>
        <dbReference type="Proteomes" id="UP000722989"/>
    </source>
</evidence>
<feature type="domain" description="Acyltransferase 3" evidence="2">
    <location>
        <begin position="2"/>
        <end position="243"/>
    </location>
</feature>
<keyword evidence="1" id="KW-1133">Transmembrane helix</keyword>
<dbReference type="RefSeq" id="WP_167929239.1">
    <property type="nucleotide sequence ID" value="NZ_JAATVY010000088.1"/>
</dbReference>
<feature type="transmembrane region" description="Helical" evidence="1">
    <location>
        <begin position="187"/>
        <end position="206"/>
    </location>
</feature>
<sequence length="246" mass="27218">VRRLMPALLLMVLAVAVAIRTWAPLSDWQQRRGDLLATIFYYANWHMISADESYFAQFASQSPLRHAWSLAIEEQFYLVWPLLVLALLRWRRRWMPIVFTLGAAASAITMVALYSPDSPTRAYAGTDARAQQLLIGALLALAVRRATAGGTDDTTRKPLSRYAYVFGPLAAVATGVLLIVTRDSGGFYYHGGATVIALVMAVLIGAVELAPASPLARLLSIPPLRWIGMISYGLYLWHWPVIMFAP</sequence>
<feature type="transmembrane region" description="Helical" evidence="1">
    <location>
        <begin position="95"/>
        <end position="114"/>
    </location>
</feature>
<name>A0ABX0YAA9_9ACTN</name>
<comment type="caution">
    <text evidence="3">The sequence shown here is derived from an EMBL/GenBank/DDBJ whole genome shotgun (WGS) entry which is preliminary data.</text>
</comment>
<dbReference type="Pfam" id="PF01757">
    <property type="entry name" value="Acyl_transf_3"/>
    <property type="match status" value="1"/>
</dbReference>
<dbReference type="PANTHER" id="PTHR23028:SF53">
    <property type="entry name" value="ACYL_TRANSF_3 DOMAIN-CONTAINING PROTEIN"/>
    <property type="match status" value="1"/>
</dbReference>
<keyword evidence="1" id="KW-0812">Transmembrane</keyword>
<dbReference type="Proteomes" id="UP000722989">
    <property type="component" value="Unassembled WGS sequence"/>
</dbReference>
<accession>A0ABX0YAA9</accession>
<dbReference type="PANTHER" id="PTHR23028">
    <property type="entry name" value="ACETYLTRANSFERASE"/>
    <property type="match status" value="1"/>
</dbReference>
<evidence type="ECO:0000313" key="3">
    <source>
        <dbReference type="EMBL" id="NJC74348.1"/>
    </source>
</evidence>
<organism evidence="3 4">
    <name type="scientific">Planosporangium thailandense</name>
    <dbReference type="NCBI Taxonomy" id="765197"/>
    <lineage>
        <taxon>Bacteria</taxon>
        <taxon>Bacillati</taxon>
        <taxon>Actinomycetota</taxon>
        <taxon>Actinomycetes</taxon>
        <taxon>Micromonosporales</taxon>
        <taxon>Micromonosporaceae</taxon>
        <taxon>Planosporangium</taxon>
    </lineage>
</organism>
<feature type="transmembrane region" description="Helical" evidence="1">
    <location>
        <begin position="162"/>
        <end position="180"/>
    </location>
</feature>
<dbReference type="GO" id="GO:0016746">
    <property type="term" value="F:acyltransferase activity"/>
    <property type="evidence" value="ECO:0007669"/>
    <property type="project" value="UniProtKB-KW"/>
</dbReference>
<proteinExistence type="predicted"/>
<dbReference type="InterPro" id="IPR050879">
    <property type="entry name" value="Acyltransferase_3"/>
</dbReference>
<feature type="non-terminal residue" evidence="3">
    <location>
        <position position="246"/>
    </location>
</feature>
<evidence type="ECO:0000256" key="1">
    <source>
        <dbReference type="SAM" id="Phobius"/>
    </source>
</evidence>
<keyword evidence="3" id="KW-0808">Transferase</keyword>
<evidence type="ECO:0000259" key="2">
    <source>
        <dbReference type="Pfam" id="PF01757"/>
    </source>
</evidence>
<reference evidence="3 4" key="1">
    <citation type="submission" date="2020-03" db="EMBL/GenBank/DDBJ databases">
        <title>WGS of the type strain of Planosporangium spp.</title>
        <authorList>
            <person name="Thawai C."/>
        </authorList>
    </citation>
    <scope>NUCLEOTIDE SEQUENCE [LARGE SCALE GENOMIC DNA]</scope>
    <source>
        <strain evidence="3 4">TBRC 5610</strain>
    </source>
</reference>
<keyword evidence="4" id="KW-1185">Reference proteome</keyword>
<dbReference type="InterPro" id="IPR002656">
    <property type="entry name" value="Acyl_transf_3_dom"/>
</dbReference>
<feature type="non-terminal residue" evidence="3">
    <location>
        <position position="1"/>
    </location>
</feature>
<keyword evidence="3" id="KW-0012">Acyltransferase</keyword>
<protein>
    <submittedName>
        <fullName evidence="3">Acyltransferase</fullName>
    </submittedName>
</protein>
<keyword evidence="1" id="KW-0472">Membrane</keyword>
<feature type="transmembrane region" description="Helical" evidence="1">
    <location>
        <begin position="67"/>
        <end position="88"/>
    </location>
</feature>
<dbReference type="EMBL" id="JAATVY010000088">
    <property type="protein sequence ID" value="NJC74348.1"/>
    <property type="molecule type" value="Genomic_DNA"/>
</dbReference>
<feature type="transmembrane region" description="Helical" evidence="1">
    <location>
        <begin position="226"/>
        <end position="245"/>
    </location>
</feature>
<gene>
    <name evidence="3" type="ORF">HC031_32240</name>
</gene>